<sequence>MQEVILFYNGLDVPTRQIIDSKGTSQTRSTKTSDGLAAIQAQLNNLGREIKKVNEKVYVAQVGCEQCKGPHYTKDCLLKEEGASVSVMPPSTHLNLSLGELAHTKLTVELADRTVKHPKGIAENVLVGIELRRDQVDDLMLTIEEGKWKVIDGYRDQDIEDFIFREPFCKASCVEVRRIPEIGFCMFYLYFAQDLAGKDIDKVGKVSII</sequence>
<evidence type="ECO:0000313" key="1">
    <source>
        <dbReference type="EMBL" id="GEY04436.1"/>
    </source>
</evidence>
<proteinExistence type="predicted"/>
<dbReference type="PANTHER" id="PTHR33067">
    <property type="entry name" value="RNA-DIRECTED DNA POLYMERASE-RELATED"/>
    <property type="match status" value="1"/>
</dbReference>
<accession>A0A699HJ02</accession>
<reference evidence="1" key="1">
    <citation type="journal article" date="2019" name="Sci. Rep.">
        <title>Draft genome of Tanacetum cinerariifolium, the natural source of mosquito coil.</title>
        <authorList>
            <person name="Yamashiro T."/>
            <person name="Shiraishi A."/>
            <person name="Satake H."/>
            <person name="Nakayama K."/>
        </authorList>
    </citation>
    <scope>NUCLEOTIDE SEQUENCE</scope>
</reference>
<dbReference type="EMBL" id="BKCJ010147741">
    <property type="protein sequence ID" value="GEY04436.1"/>
    <property type="molecule type" value="Genomic_DNA"/>
</dbReference>
<organism evidence="1">
    <name type="scientific">Tanacetum cinerariifolium</name>
    <name type="common">Dalmatian daisy</name>
    <name type="synonym">Chrysanthemum cinerariifolium</name>
    <dbReference type="NCBI Taxonomy" id="118510"/>
    <lineage>
        <taxon>Eukaryota</taxon>
        <taxon>Viridiplantae</taxon>
        <taxon>Streptophyta</taxon>
        <taxon>Embryophyta</taxon>
        <taxon>Tracheophyta</taxon>
        <taxon>Spermatophyta</taxon>
        <taxon>Magnoliopsida</taxon>
        <taxon>eudicotyledons</taxon>
        <taxon>Gunneridae</taxon>
        <taxon>Pentapetalae</taxon>
        <taxon>asterids</taxon>
        <taxon>campanulids</taxon>
        <taxon>Asterales</taxon>
        <taxon>Asteraceae</taxon>
        <taxon>Asteroideae</taxon>
        <taxon>Anthemideae</taxon>
        <taxon>Anthemidinae</taxon>
        <taxon>Tanacetum</taxon>
    </lineage>
</organism>
<dbReference type="AlphaFoldDB" id="A0A699HJ02"/>
<gene>
    <name evidence="1" type="ORF">Tci_376410</name>
</gene>
<name>A0A699HJ02_TANCI</name>
<dbReference type="PANTHER" id="PTHR33067:SF9">
    <property type="entry name" value="RNA-DIRECTED DNA POLYMERASE"/>
    <property type="match status" value="1"/>
</dbReference>
<comment type="caution">
    <text evidence="1">The sequence shown here is derived from an EMBL/GenBank/DDBJ whole genome shotgun (WGS) entry which is preliminary data.</text>
</comment>
<protein>
    <recommendedName>
        <fullName evidence="2">Eukaryotic translation initiation factor 3 subunit G N-terminal domain-containing protein</fullName>
    </recommendedName>
</protein>
<evidence type="ECO:0008006" key="2">
    <source>
        <dbReference type="Google" id="ProtNLM"/>
    </source>
</evidence>